<keyword evidence="2" id="KW-1185">Reference proteome</keyword>
<organism evidence="1 2">
    <name type="scientific">Sulfuriferula nivalis</name>
    <dbReference type="NCBI Taxonomy" id="2675298"/>
    <lineage>
        <taxon>Bacteria</taxon>
        <taxon>Pseudomonadati</taxon>
        <taxon>Pseudomonadota</taxon>
        <taxon>Betaproteobacteria</taxon>
        <taxon>Nitrosomonadales</taxon>
        <taxon>Sulfuricellaceae</taxon>
        <taxon>Sulfuriferula</taxon>
    </lineage>
</organism>
<dbReference type="KEGG" id="sniv:SFSGTM_02110"/>
<dbReference type="Proteomes" id="UP000463939">
    <property type="component" value="Chromosome"/>
</dbReference>
<accession>A0A809S741</accession>
<dbReference type="EMBL" id="AP021881">
    <property type="protein sequence ID" value="BBO99502.1"/>
    <property type="molecule type" value="Genomic_DNA"/>
</dbReference>
<evidence type="ECO:0000313" key="2">
    <source>
        <dbReference type="Proteomes" id="UP000463939"/>
    </source>
</evidence>
<dbReference type="RefSeq" id="WP_162083546.1">
    <property type="nucleotide sequence ID" value="NZ_AP021881.1"/>
</dbReference>
<gene>
    <name evidence="1" type="ORF">SFSGTM_02110</name>
</gene>
<dbReference type="AlphaFoldDB" id="A0A809S741"/>
<proteinExistence type="predicted"/>
<sequence length="323" mass="35799">MSSDLVHTDTGTIKILDRAGNFLILLPHIDLQGVKKMPLPVPVALADKLSAGTSGSTTHAFAILARWVLEDLIKPDMQLIARSEGAAFAFELKSREENSVGDSSMPVQVYGQLDPKGTRPILASLPPALHEKLREMGSGSMRQTLLALLQYGLEQLDKIDRTLTLIKPETESVEDKAVILLVDGSGSCEHWINQAVPVMQWLGYRVEVAQKQDLQHAPKANCVGMFVVSRPREVVPDWLLDQTVTPVFGYEIELDAAGAFSSPDGVLSRHKRPKFLNEARSAYCEQCDRGVSVIEESECRRDANKMYHRVYCRACKSLFGLDR</sequence>
<reference evidence="2" key="1">
    <citation type="submission" date="2019-11" db="EMBL/GenBank/DDBJ databases">
        <title>Isolation and characterization of a novel species in the genus Sulfuriferula.</title>
        <authorList>
            <person name="Mochizuki J."/>
            <person name="Kojima H."/>
            <person name="Fukui M."/>
        </authorList>
    </citation>
    <scope>NUCLEOTIDE SEQUENCE [LARGE SCALE GENOMIC DNA]</scope>
    <source>
        <strain evidence="2">SGTM</strain>
    </source>
</reference>
<protein>
    <submittedName>
        <fullName evidence="1">Uncharacterized protein</fullName>
    </submittedName>
</protein>
<name>A0A809S741_9PROT</name>
<evidence type="ECO:0000313" key="1">
    <source>
        <dbReference type="EMBL" id="BBO99502.1"/>
    </source>
</evidence>